<name>A0ABU2NE33_9PSEU</name>
<gene>
    <name evidence="2" type="ORF">RM445_15260</name>
</gene>
<dbReference type="EMBL" id="JAVREJ010000010">
    <property type="protein sequence ID" value="MDT0350889.1"/>
    <property type="molecule type" value="Genomic_DNA"/>
</dbReference>
<keyword evidence="3" id="KW-1185">Reference proteome</keyword>
<evidence type="ECO:0000313" key="2">
    <source>
        <dbReference type="EMBL" id="MDT0350889.1"/>
    </source>
</evidence>
<dbReference type="Proteomes" id="UP001183202">
    <property type="component" value="Unassembled WGS sequence"/>
</dbReference>
<accession>A0ABU2NE33</accession>
<proteinExistence type="predicted"/>
<keyword evidence="1" id="KW-1133">Transmembrane helix</keyword>
<sequence length="134" mass="13370">MDGVELDRLVQVGGRALAATRIALGVSAVVSPRLAATPWVGWSSTHPAGEVLGRAAGARDIALGAGALLAVSQGPRAERTWVGLAAFCDVVDAVTTVATWRRLPSPGRLLVSAAAAGAAVVGVAAVAVTPSRRG</sequence>
<dbReference type="RefSeq" id="WP_311556932.1">
    <property type="nucleotide sequence ID" value="NZ_JAVREJ010000010.1"/>
</dbReference>
<reference evidence="3" key="1">
    <citation type="submission" date="2023-07" db="EMBL/GenBank/DDBJ databases">
        <title>30 novel species of actinomycetes from the DSMZ collection.</title>
        <authorList>
            <person name="Nouioui I."/>
        </authorList>
    </citation>
    <scope>NUCLEOTIDE SEQUENCE [LARGE SCALE GENOMIC DNA]</scope>
    <source>
        <strain evidence="3">DSM 45834</strain>
    </source>
</reference>
<feature type="transmembrane region" description="Helical" evidence="1">
    <location>
        <begin position="109"/>
        <end position="128"/>
    </location>
</feature>
<evidence type="ECO:0000313" key="3">
    <source>
        <dbReference type="Proteomes" id="UP001183202"/>
    </source>
</evidence>
<evidence type="ECO:0008006" key="4">
    <source>
        <dbReference type="Google" id="ProtNLM"/>
    </source>
</evidence>
<evidence type="ECO:0000256" key="1">
    <source>
        <dbReference type="SAM" id="Phobius"/>
    </source>
</evidence>
<organism evidence="2 3">
    <name type="scientific">Pseudonocardia charpentierae</name>
    <dbReference type="NCBI Taxonomy" id="3075545"/>
    <lineage>
        <taxon>Bacteria</taxon>
        <taxon>Bacillati</taxon>
        <taxon>Actinomycetota</taxon>
        <taxon>Actinomycetes</taxon>
        <taxon>Pseudonocardiales</taxon>
        <taxon>Pseudonocardiaceae</taxon>
        <taxon>Pseudonocardia</taxon>
    </lineage>
</organism>
<protein>
    <recommendedName>
        <fullName evidence="4">DUF4267 domain-containing protein</fullName>
    </recommendedName>
</protein>
<keyword evidence="1" id="KW-0472">Membrane</keyword>
<keyword evidence="1" id="KW-0812">Transmembrane</keyword>
<comment type="caution">
    <text evidence="2">The sequence shown here is derived from an EMBL/GenBank/DDBJ whole genome shotgun (WGS) entry which is preliminary data.</text>
</comment>